<evidence type="ECO:0000256" key="1">
    <source>
        <dbReference type="SAM" id="MobiDB-lite"/>
    </source>
</evidence>
<feature type="compositionally biased region" description="Basic and acidic residues" evidence="1">
    <location>
        <begin position="54"/>
        <end position="75"/>
    </location>
</feature>
<feature type="non-terminal residue" evidence="2">
    <location>
        <position position="75"/>
    </location>
</feature>
<dbReference type="Proteomes" id="UP000796761">
    <property type="component" value="Unassembled WGS sequence"/>
</dbReference>
<comment type="caution">
    <text evidence="2">The sequence shown here is derived from an EMBL/GenBank/DDBJ whole genome shotgun (WGS) entry which is preliminary data.</text>
</comment>
<evidence type="ECO:0000313" key="3">
    <source>
        <dbReference type="Proteomes" id="UP000796761"/>
    </source>
</evidence>
<sequence>IFSRGYPSAAVLFCFHPETPCPSPAGELPALVGAPQRVCAAELGSSWPFPPPQHPERLCDKDTHPGKQKGPERPA</sequence>
<accession>A0A8K1D5N1</accession>
<dbReference type="AlphaFoldDB" id="A0A8K1D5N1"/>
<name>A0A8K1D5N1_9PASS</name>
<proteinExistence type="predicted"/>
<feature type="region of interest" description="Disordered" evidence="1">
    <location>
        <begin position="44"/>
        <end position="75"/>
    </location>
</feature>
<dbReference type="EMBL" id="SWJQ01025545">
    <property type="protein sequence ID" value="TRZ04609.1"/>
    <property type="molecule type" value="Genomic_DNA"/>
</dbReference>
<feature type="non-terminal residue" evidence="2">
    <location>
        <position position="1"/>
    </location>
</feature>
<keyword evidence="3" id="KW-1185">Reference proteome</keyword>
<gene>
    <name evidence="2" type="ORF">HGM15179_022498</name>
</gene>
<protein>
    <submittedName>
        <fullName evidence="2">Uncharacterized protein</fullName>
    </submittedName>
</protein>
<organism evidence="2 3">
    <name type="scientific">Zosterops borbonicus</name>
    <dbReference type="NCBI Taxonomy" id="364589"/>
    <lineage>
        <taxon>Eukaryota</taxon>
        <taxon>Metazoa</taxon>
        <taxon>Chordata</taxon>
        <taxon>Craniata</taxon>
        <taxon>Vertebrata</taxon>
        <taxon>Euteleostomi</taxon>
        <taxon>Archelosauria</taxon>
        <taxon>Archosauria</taxon>
        <taxon>Dinosauria</taxon>
        <taxon>Saurischia</taxon>
        <taxon>Theropoda</taxon>
        <taxon>Coelurosauria</taxon>
        <taxon>Aves</taxon>
        <taxon>Neognathae</taxon>
        <taxon>Neoaves</taxon>
        <taxon>Telluraves</taxon>
        <taxon>Australaves</taxon>
        <taxon>Passeriformes</taxon>
        <taxon>Sylvioidea</taxon>
        <taxon>Zosteropidae</taxon>
        <taxon>Zosterops</taxon>
    </lineage>
</organism>
<reference evidence="2" key="1">
    <citation type="submission" date="2019-04" db="EMBL/GenBank/DDBJ databases">
        <title>Genome assembly of Zosterops borbonicus 15179.</title>
        <authorList>
            <person name="Leroy T."/>
            <person name="Anselmetti Y."/>
            <person name="Tilak M.-K."/>
            <person name="Nabholz B."/>
        </authorList>
    </citation>
    <scope>NUCLEOTIDE SEQUENCE</scope>
    <source>
        <strain evidence="2">HGM_15179</strain>
        <tissue evidence="2">Muscle</tissue>
    </source>
</reference>
<evidence type="ECO:0000313" key="2">
    <source>
        <dbReference type="EMBL" id="TRZ04609.1"/>
    </source>
</evidence>